<comment type="cofactor">
    <cofactor evidence="1">
        <name>pyridoxal 5'-phosphate</name>
        <dbReference type="ChEBI" id="CHEBI:597326"/>
    </cofactor>
</comment>
<dbReference type="FunFam" id="3.40.640.10:FF:000013">
    <property type="entry name" value="4-aminobutyrate aminotransferase"/>
    <property type="match status" value="1"/>
</dbReference>
<evidence type="ECO:0000256" key="2">
    <source>
        <dbReference type="ARBA" id="ARBA00008954"/>
    </source>
</evidence>
<dbReference type="InterPro" id="IPR050103">
    <property type="entry name" value="Class-III_PLP-dep_AT"/>
</dbReference>
<dbReference type="Gene3D" id="3.40.640.10">
    <property type="entry name" value="Type I PLP-dependent aspartate aminotransferase-like (Major domain)"/>
    <property type="match status" value="1"/>
</dbReference>
<evidence type="ECO:0000256" key="4">
    <source>
        <dbReference type="ARBA" id="ARBA00022679"/>
    </source>
</evidence>
<dbReference type="InterPro" id="IPR015424">
    <property type="entry name" value="PyrdxlP-dep_Trfase"/>
</dbReference>
<evidence type="ECO:0000313" key="7">
    <source>
        <dbReference type="EMBL" id="SCM76467.1"/>
    </source>
</evidence>
<dbReference type="PROSITE" id="PS00600">
    <property type="entry name" value="AA_TRANSFER_CLASS_3"/>
    <property type="match status" value="1"/>
</dbReference>
<keyword evidence="4 7" id="KW-0808">Transferase</keyword>
<evidence type="ECO:0000256" key="6">
    <source>
        <dbReference type="RuleBase" id="RU003560"/>
    </source>
</evidence>
<dbReference type="GO" id="GO:0030170">
    <property type="term" value="F:pyridoxal phosphate binding"/>
    <property type="evidence" value="ECO:0007669"/>
    <property type="project" value="InterPro"/>
</dbReference>
<organism evidence="7">
    <name type="scientific">uncultured Pleomorphomonas sp</name>
    <dbReference type="NCBI Taxonomy" id="442121"/>
    <lineage>
        <taxon>Bacteria</taxon>
        <taxon>Pseudomonadati</taxon>
        <taxon>Pseudomonadota</taxon>
        <taxon>Alphaproteobacteria</taxon>
        <taxon>Hyphomicrobiales</taxon>
        <taxon>Pleomorphomonadaceae</taxon>
        <taxon>Pleomorphomonas</taxon>
        <taxon>environmental samples</taxon>
    </lineage>
</organism>
<dbReference type="InterPro" id="IPR004632">
    <property type="entry name" value="4NH2But_aminotransferase_bac"/>
</dbReference>
<dbReference type="NCBIfam" id="TIGR00700">
    <property type="entry name" value="GABAtrnsam"/>
    <property type="match status" value="1"/>
</dbReference>
<dbReference type="PANTHER" id="PTHR11986">
    <property type="entry name" value="AMINOTRANSFERASE CLASS III"/>
    <property type="match status" value="1"/>
</dbReference>
<keyword evidence="3 7" id="KW-0032">Aminotransferase</keyword>
<dbReference type="GO" id="GO:0034386">
    <property type="term" value="F:4-aminobutyrate:2-oxoglutarate transaminase activity"/>
    <property type="evidence" value="ECO:0007669"/>
    <property type="project" value="UniProtKB-EC"/>
</dbReference>
<dbReference type="EC" id="2.6.1.19" evidence="7"/>
<dbReference type="InterPro" id="IPR005814">
    <property type="entry name" value="Aminotrans_3"/>
</dbReference>
<sequence>MTTNISLQERRLAAVPRGLPTMLPIFATRAEGSELWDAEGKRYIDFGSGIAVVGTGHRHPRVLEAVRAQLDAFSHVCVQITPYEPYIALAERLNARMPGGVPAKSIFFTSGAEAVENAVKIARAATGRPAIIAFNGAFHGRTMMTMALTGKVAPYKIGFAPLPGEVFHIPYPSLYHGIAAEQSLDALDQLFKSDVDPARVAAILIEPVQGEGGFNPAPFEFLNKLRSICDEKGILLIADEVQTGFGRTGRLFAIEHSGVVPDLVCMAKSLGGGFPISGVLGKAAIMDAPVPGGLGGTYGGSPMGCAAGLAVLDVIEEEGLLARADAIGSIITDRFRRLGNSLPVIGDVRGLGAMTAVELVTDRDARTPAGELTRKLVHECAAAGLIILSCGVHGNVIRFLPPLTISDALLGEGLDILEATLRKLAA</sequence>
<dbReference type="GO" id="GO:0009448">
    <property type="term" value="P:gamma-aminobutyric acid metabolic process"/>
    <property type="evidence" value="ECO:0007669"/>
    <property type="project" value="InterPro"/>
</dbReference>
<dbReference type="InterPro" id="IPR015422">
    <property type="entry name" value="PyrdxlP-dep_Trfase_small"/>
</dbReference>
<dbReference type="RefSeq" id="WP_288196637.1">
    <property type="nucleotide sequence ID" value="NZ_LT608334.1"/>
</dbReference>
<evidence type="ECO:0000256" key="5">
    <source>
        <dbReference type="ARBA" id="ARBA00022898"/>
    </source>
</evidence>
<dbReference type="Pfam" id="PF00202">
    <property type="entry name" value="Aminotran_3"/>
    <property type="match status" value="1"/>
</dbReference>
<dbReference type="Gene3D" id="3.90.1150.10">
    <property type="entry name" value="Aspartate Aminotransferase, domain 1"/>
    <property type="match status" value="1"/>
</dbReference>
<name>A0A212LG73_9HYPH</name>
<dbReference type="GO" id="GO:0042802">
    <property type="term" value="F:identical protein binding"/>
    <property type="evidence" value="ECO:0007669"/>
    <property type="project" value="TreeGrafter"/>
</dbReference>
<accession>A0A212LG73</accession>
<dbReference type="CDD" id="cd00610">
    <property type="entry name" value="OAT_like"/>
    <property type="match status" value="1"/>
</dbReference>
<reference evidence="7" key="1">
    <citation type="submission" date="2016-08" db="EMBL/GenBank/DDBJ databases">
        <authorList>
            <person name="Seilhamer J.J."/>
        </authorList>
    </citation>
    <scope>NUCLEOTIDE SEQUENCE</scope>
    <source>
        <strain evidence="7">86</strain>
    </source>
</reference>
<dbReference type="SUPFAM" id="SSF53383">
    <property type="entry name" value="PLP-dependent transferases"/>
    <property type="match status" value="1"/>
</dbReference>
<dbReference type="PIRSF" id="PIRSF000521">
    <property type="entry name" value="Transaminase_4ab_Lys_Orn"/>
    <property type="match status" value="1"/>
</dbReference>
<dbReference type="EMBL" id="FMJD01000008">
    <property type="protein sequence ID" value="SCM76467.1"/>
    <property type="molecule type" value="Genomic_DNA"/>
</dbReference>
<dbReference type="AlphaFoldDB" id="A0A212LG73"/>
<dbReference type="InterPro" id="IPR049704">
    <property type="entry name" value="Aminotrans_3_PPA_site"/>
</dbReference>
<proteinExistence type="inferred from homology"/>
<gene>
    <name evidence="7" type="primary">puuE</name>
    <name evidence="7" type="ORF">KL86PLE_40272</name>
</gene>
<keyword evidence="5 6" id="KW-0663">Pyridoxal phosphate</keyword>
<evidence type="ECO:0000256" key="3">
    <source>
        <dbReference type="ARBA" id="ARBA00022576"/>
    </source>
</evidence>
<dbReference type="InterPro" id="IPR015421">
    <property type="entry name" value="PyrdxlP-dep_Trfase_major"/>
</dbReference>
<comment type="similarity">
    <text evidence="2 6">Belongs to the class-III pyridoxal-phosphate-dependent aminotransferase family.</text>
</comment>
<evidence type="ECO:0000256" key="1">
    <source>
        <dbReference type="ARBA" id="ARBA00001933"/>
    </source>
</evidence>
<protein>
    <submittedName>
        <fullName evidence="7">GABA aminotransferase, PLP-dependent</fullName>
        <ecNumber evidence="7">2.6.1.19</ecNumber>
    </submittedName>
</protein>